<dbReference type="Pfam" id="PF05036">
    <property type="entry name" value="SPOR"/>
    <property type="match status" value="1"/>
</dbReference>
<evidence type="ECO:0000259" key="3">
    <source>
        <dbReference type="Pfam" id="PF05036"/>
    </source>
</evidence>
<keyword evidence="2" id="KW-0812">Transmembrane</keyword>
<sequence>MNKARLTYRLDRQPDPRKGTQPPGGEKKVIPLSEEEFRVVGDPQPLNEYTNDYGAWSSPFDAETRRIEQLIRHSQDKHPEVVRPSREASATDLEEWEPPHHPETGYVEDDRYEPYQEETPRTVRERGYIPSTVRTVRYSKTPWIKVAASVTGAVATGALLGFFVLSLFSDDSGSKELPSVTGGGGSKSAVSAGKNGTADPQTAGGTKPDAASVPASAQAAAGTAASIPARTYTFLQTGGFGTAQAAEAQAAELRKKGVAAVTEPGDTVFVYSGIAASKEDAKAVTASLIDKKIEVYAKTVSVAGASQIRWNGKAEALQTYLSQSDQLLRMISGLTLVHLEEAKPTPLDEATMTAVKKAHDQWTAGQAEVASGATAEAKTALQKMNNAMNTAKLSLDKYKEAPATATLWNAQTNLMQFVLAEKELLRIIGAS</sequence>
<dbReference type="KEGG" id="paun:MJA45_08050"/>
<dbReference type="GO" id="GO:0042834">
    <property type="term" value="F:peptidoglycan binding"/>
    <property type="evidence" value="ECO:0007669"/>
    <property type="project" value="InterPro"/>
</dbReference>
<feature type="transmembrane region" description="Helical" evidence="2">
    <location>
        <begin position="146"/>
        <end position="168"/>
    </location>
</feature>
<feature type="region of interest" description="Disordered" evidence="1">
    <location>
        <begin position="75"/>
        <end position="107"/>
    </location>
</feature>
<dbReference type="Gene3D" id="3.30.70.1070">
    <property type="entry name" value="Sporulation related repeat"/>
    <property type="match status" value="1"/>
</dbReference>
<feature type="compositionally biased region" description="Basic and acidic residues" evidence="1">
    <location>
        <begin position="97"/>
        <end position="107"/>
    </location>
</feature>
<evidence type="ECO:0000256" key="1">
    <source>
        <dbReference type="SAM" id="MobiDB-lite"/>
    </source>
</evidence>
<gene>
    <name evidence="4" type="ORF">MJA45_08050</name>
</gene>
<reference evidence="4 5" key="1">
    <citation type="submission" date="2022-02" db="EMBL/GenBank/DDBJ databases">
        <title>Paenibacillus sp. MBLB1776 Whole Genome Shotgun Sequencing.</title>
        <authorList>
            <person name="Hwang C.Y."/>
            <person name="Cho E.-S."/>
            <person name="Seo M.-J."/>
        </authorList>
    </citation>
    <scope>NUCLEOTIDE SEQUENCE [LARGE SCALE GENOMIC DNA]</scope>
    <source>
        <strain evidence="4 5">MBLB1776</strain>
    </source>
</reference>
<dbReference type="Proteomes" id="UP001305702">
    <property type="component" value="Chromosome"/>
</dbReference>
<accession>A0AA96LFJ2</accession>
<dbReference type="EMBL" id="CP130318">
    <property type="protein sequence ID" value="WNQ12967.1"/>
    <property type="molecule type" value="Genomic_DNA"/>
</dbReference>
<dbReference type="SUPFAM" id="SSF110997">
    <property type="entry name" value="Sporulation related repeat"/>
    <property type="match status" value="1"/>
</dbReference>
<keyword evidence="2" id="KW-0472">Membrane</keyword>
<keyword evidence="2" id="KW-1133">Transmembrane helix</keyword>
<feature type="compositionally biased region" description="Basic and acidic residues" evidence="1">
    <location>
        <begin position="8"/>
        <end position="18"/>
    </location>
</feature>
<protein>
    <submittedName>
        <fullName evidence="4">SPOR domain-containing protein</fullName>
    </submittedName>
</protein>
<feature type="region of interest" description="Disordered" evidence="1">
    <location>
        <begin position="1"/>
        <end position="32"/>
    </location>
</feature>
<keyword evidence="5" id="KW-1185">Reference proteome</keyword>
<feature type="region of interest" description="Disordered" evidence="1">
    <location>
        <begin position="174"/>
        <end position="211"/>
    </location>
</feature>
<dbReference type="InterPro" id="IPR036680">
    <property type="entry name" value="SPOR-like_sf"/>
</dbReference>
<feature type="compositionally biased region" description="Low complexity" evidence="1">
    <location>
        <begin position="187"/>
        <end position="196"/>
    </location>
</feature>
<dbReference type="AlphaFoldDB" id="A0AA96LFJ2"/>
<evidence type="ECO:0000313" key="5">
    <source>
        <dbReference type="Proteomes" id="UP001305702"/>
    </source>
</evidence>
<dbReference type="InterPro" id="IPR007730">
    <property type="entry name" value="SPOR-like_dom"/>
</dbReference>
<evidence type="ECO:0000313" key="4">
    <source>
        <dbReference type="EMBL" id="WNQ12967.1"/>
    </source>
</evidence>
<organism evidence="4 5">
    <name type="scientific">Paenibacillus aurantius</name>
    <dbReference type="NCBI Taxonomy" id="2918900"/>
    <lineage>
        <taxon>Bacteria</taxon>
        <taxon>Bacillati</taxon>
        <taxon>Bacillota</taxon>
        <taxon>Bacilli</taxon>
        <taxon>Bacillales</taxon>
        <taxon>Paenibacillaceae</taxon>
        <taxon>Paenibacillus</taxon>
    </lineage>
</organism>
<feature type="compositionally biased region" description="Basic and acidic residues" evidence="1">
    <location>
        <begin position="75"/>
        <end position="86"/>
    </location>
</feature>
<evidence type="ECO:0000256" key="2">
    <source>
        <dbReference type="SAM" id="Phobius"/>
    </source>
</evidence>
<proteinExistence type="predicted"/>
<dbReference type="RefSeq" id="WP_315606747.1">
    <property type="nucleotide sequence ID" value="NZ_CP130318.1"/>
</dbReference>
<name>A0AA96LFJ2_9BACL</name>
<feature type="domain" description="SPOR" evidence="3">
    <location>
        <begin position="234"/>
        <end position="288"/>
    </location>
</feature>